<dbReference type="GO" id="GO:0016281">
    <property type="term" value="C:eukaryotic translation initiation factor 4F complex"/>
    <property type="evidence" value="ECO:0007669"/>
    <property type="project" value="TreeGrafter"/>
</dbReference>
<dbReference type="PANTHER" id="PTHR23253:SF9">
    <property type="entry name" value="EUKARYOTIC TRANSLATION INITIATION FACTOR 4 GAMMA 2"/>
    <property type="match status" value="1"/>
</dbReference>
<feature type="compositionally biased region" description="Polar residues" evidence="4">
    <location>
        <begin position="354"/>
        <end position="364"/>
    </location>
</feature>
<dbReference type="SUPFAM" id="SSF48371">
    <property type="entry name" value="ARM repeat"/>
    <property type="match status" value="1"/>
</dbReference>
<keyword evidence="7" id="KW-1185">Reference proteome</keyword>
<keyword evidence="2 6" id="KW-0396">Initiation factor</keyword>
<evidence type="ECO:0000259" key="5">
    <source>
        <dbReference type="SMART" id="SM00543"/>
    </source>
</evidence>
<dbReference type="PANTHER" id="PTHR23253">
    <property type="entry name" value="EUKARYOTIC TRANSLATION INITIATION FACTOR 4 GAMMA"/>
    <property type="match status" value="1"/>
</dbReference>
<feature type="compositionally biased region" description="Gly residues" evidence="4">
    <location>
        <begin position="443"/>
        <end position="454"/>
    </location>
</feature>
<protein>
    <submittedName>
        <fullName evidence="6">Eukaryotic translation initiation factor 4 gamma</fullName>
    </submittedName>
</protein>
<gene>
    <name evidence="6" type="ORF">NESM_000224200</name>
</gene>
<evidence type="ECO:0000256" key="4">
    <source>
        <dbReference type="SAM" id="MobiDB-lite"/>
    </source>
</evidence>
<dbReference type="InterPro" id="IPR003890">
    <property type="entry name" value="MIF4G-like_typ-3"/>
</dbReference>
<evidence type="ECO:0000256" key="3">
    <source>
        <dbReference type="ARBA" id="ARBA00022917"/>
    </source>
</evidence>
<feature type="region of interest" description="Disordered" evidence="4">
    <location>
        <begin position="341"/>
        <end position="458"/>
    </location>
</feature>
<accession>A0AAW0F5R5</accession>
<proteinExistence type="inferred from homology"/>
<organism evidence="6 7">
    <name type="scientific">Novymonas esmeraldas</name>
    <dbReference type="NCBI Taxonomy" id="1808958"/>
    <lineage>
        <taxon>Eukaryota</taxon>
        <taxon>Discoba</taxon>
        <taxon>Euglenozoa</taxon>
        <taxon>Kinetoplastea</taxon>
        <taxon>Metakinetoplastina</taxon>
        <taxon>Trypanosomatida</taxon>
        <taxon>Trypanosomatidae</taxon>
        <taxon>Novymonas</taxon>
    </lineage>
</organism>
<feature type="compositionally biased region" description="Gly residues" evidence="4">
    <location>
        <begin position="373"/>
        <end position="383"/>
    </location>
</feature>
<dbReference type="GO" id="GO:0003729">
    <property type="term" value="F:mRNA binding"/>
    <property type="evidence" value="ECO:0007669"/>
    <property type="project" value="TreeGrafter"/>
</dbReference>
<evidence type="ECO:0000313" key="7">
    <source>
        <dbReference type="Proteomes" id="UP001430356"/>
    </source>
</evidence>
<dbReference type="Gene3D" id="1.25.40.180">
    <property type="match status" value="1"/>
</dbReference>
<sequence length="770" mass="84373">MLFNLRGVAPQKEEKVKNQMTLADILAFRDTWTAVPVPGFSLERVLLTARLEKQRKLEIPKLVMSDKGFRVRDKKDMDDSERELRRVQGSLNKLTDKNFDTIVEEMLSPDLVLNPVVLEGAVDIIFNKAMAEPVFSGVYAQLCQRINLYEQELVAEAAAKPSSDIGRRMAAMKAAGDDQKGETSNGRVRLALVQRCQRFHDSFVNQPPTTNAEAEEQLRKRNMANIKFVGELYMCSVIAHRVILAVCSTALVLGFIPSPKLVTTDADLEMVVSLMNVIGKRFDESMAMGLAHLAKDANSAHPHDTIWRVLSSSMNDPRYSRRIRFLIQNLIEWRSEGWKVKESPAQGSSGGNAEDSTNNASSGTSHDRPSNNFGGGSSGAGGGHMHRNPSTNNFGGGGGGGGSWQQQHAGGRGPSMGGSGGPGGNRGMPRPPSMADGSDAKFGRGGGGGGGGPGAFRQDRVVSYNDLSQFPANGEHMMAPPPFAAAVPPPPFGSEGLTSPMHMSQSSASVSGPTMNEEDRKLMALATPPKCVNDDLSSRLLSCIRDAYTDGDWTAAGKAIVEMVPQDAAYMCRMCAVYVVVKRVTETSSEDDRVLFMDSLNSGIFDVKELTRGYSWCLTNAVAYAVKEDFPKVYSRFVACVMSTKTLDFVSVVSNIIARTANYLDALYVPLGGAQMQWEEEFLEVWSSVLRKWQEAHPGDRATGSEILNWIASIKQRDFMKDIASDFLMELSQQGYLDEEEALAWVRENRTNEKCKMFVEELEQMYPDSA</sequence>
<feature type="domain" description="MIF4G" evidence="5">
    <location>
        <begin position="84"/>
        <end position="337"/>
    </location>
</feature>
<dbReference type="Pfam" id="PF02854">
    <property type="entry name" value="MIF4G"/>
    <property type="match status" value="1"/>
</dbReference>
<evidence type="ECO:0000256" key="2">
    <source>
        <dbReference type="ARBA" id="ARBA00022540"/>
    </source>
</evidence>
<reference evidence="6 7" key="1">
    <citation type="journal article" date="2021" name="MBio">
        <title>A New Model Trypanosomatid, Novymonas esmeraldas: Genomic Perception of Its 'Candidatus Pandoraea novymonadis' Endosymbiont.</title>
        <authorList>
            <person name="Zakharova A."/>
            <person name="Saura A."/>
            <person name="Butenko A."/>
            <person name="Podesvova L."/>
            <person name="Warmusova S."/>
            <person name="Kostygov A.Y."/>
            <person name="Nenarokova A."/>
            <person name="Lukes J."/>
            <person name="Opperdoes F.R."/>
            <person name="Yurchenko V."/>
        </authorList>
    </citation>
    <scope>NUCLEOTIDE SEQUENCE [LARGE SCALE GENOMIC DNA]</scope>
    <source>
        <strain evidence="6 7">E262AT.01</strain>
    </source>
</reference>
<comment type="caution">
    <text evidence="6">The sequence shown here is derived from an EMBL/GenBank/DDBJ whole genome shotgun (WGS) entry which is preliminary data.</text>
</comment>
<dbReference type="InterPro" id="IPR016024">
    <property type="entry name" value="ARM-type_fold"/>
</dbReference>
<feature type="compositionally biased region" description="Gly residues" evidence="4">
    <location>
        <begin position="394"/>
        <end position="403"/>
    </location>
</feature>
<comment type="similarity">
    <text evidence="1">Belongs to the eukaryotic initiation factor 4G family.</text>
</comment>
<dbReference type="EMBL" id="JAECZO010000017">
    <property type="protein sequence ID" value="KAK7201598.1"/>
    <property type="molecule type" value="Genomic_DNA"/>
</dbReference>
<dbReference type="AlphaFoldDB" id="A0AAW0F5R5"/>
<keyword evidence="3" id="KW-0648">Protein biosynthesis</keyword>
<name>A0AAW0F5R5_9TRYP</name>
<dbReference type="GO" id="GO:0003743">
    <property type="term" value="F:translation initiation factor activity"/>
    <property type="evidence" value="ECO:0007669"/>
    <property type="project" value="UniProtKB-KW"/>
</dbReference>
<feature type="compositionally biased region" description="Gly residues" evidence="4">
    <location>
        <begin position="410"/>
        <end position="426"/>
    </location>
</feature>
<evidence type="ECO:0000313" key="6">
    <source>
        <dbReference type="EMBL" id="KAK7201598.1"/>
    </source>
</evidence>
<evidence type="ECO:0000256" key="1">
    <source>
        <dbReference type="ARBA" id="ARBA00005775"/>
    </source>
</evidence>
<dbReference type="SMART" id="SM00543">
    <property type="entry name" value="MIF4G"/>
    <property type="match status" value="1"/>
</dbReference>
<dbReference type="Proteomes" id="UP001430356">
    <property type="component" value="Unassembled WGS sequence"/>
</dbReference>